<gene>
    <name evidence="2" type="ORF">KXQ929_LOCUS48518</name>
</gene>
<dbReference type="Proteomes" id="UP000663868">
    <property type="component" value="Unassembled WGS sequence"/>
</dbReference>
<feature type="region of interest" description="Disordered" evidence="1">
    <location>
        <begin position="86"/>
        <end position="179"/>
    </location>
</feature>
<feature type="non-terminal residue" evidence="2">
    <location>
        <position position="1"/>
    </location>
</feature>
<feature type="compositionally biased region" description="Polar residues" evidence="1">
    <location>
        <begin position="91"/>
        <end position="105"/>
    </location>
</feature>
<evidence type="ECO:0000313" key="2">
    <source>
        <dbReference type="EMBL" id="CAF4355551.1"/>
    </source>
</evidence>
<sequence>EEKLQQPATELSSSIFTKIISTQEEQLPQQDTIKLASQTSSTDETVKETAAEEREPSAQDKMKEAEAEHISSEAITEAVRDILATPLIKHQQPTDVKVEQQTDTIQEAPMKSAEESSTSSFEQHISKEQEQEQKPVKHNEQHERETVKEISPIVETVEETTTEDQMKKAQAHAEHVSSEAITEAVREILATPLTKHERRPVAVVEESILRKEIEQDENEPVNEVSRVVETVEETTTEEREPSTEDR</sequence>
<feature type="region of interest" description="Disordered" evidence="1">
    <location>
        <begin position="23"/>
        <end position="73"/>
    </location>
</feature>
<accession>A0A820L907</accession>
<evidence type="ECO:0000313" key="3">
    <source>
        <dbReference type="Proteomes" id="UP000663868"/>
    </source>
</evidence>
<feature type="compositionally biased region" description="Basic and acidic residues" evidence="1">
    <location>
        <begin position="124"/>
        <end position="148"/>
    </location>
</feature>
<reference evidence="2" key="1">
    <citation type="submission" date="2021-02" db="EMBL/GenBank/DDBJ databases">
        <authorList>
            <person name="Nowell W R."/>
        </authorList>
    </citation>
    <scope>NUCLEOTIDE SEQUENCE</scope>
</reference>
<proteinExistence type="predicted"/>
<feature type="compositionally biased region" description="Basic and acidic residues" evidence="1">
    <location>
        <begin position="236"/>
        <end position="246"/>
    </location>
</feature>
<name>A0A820L907_9BILA</name>
<organism evidence="2 3">
    <name type="scientific">Adineta steineri</name>
    <dbReference type="NCBI Taxonomy" id="433720"/>
    <lineage>
        <taxon>Eukaryota</taxon>
        <taxon>Metazoa</taxon>
        <taxon>Spiralia</taxon>
        <taxon>Gnathifera</taxon>
        <taxon>Rotifera</taxon>
        <taxon>Eurotatoria</taxon>
        <taxon>Bdelloidea</taxon>
        <taxon>Adinetida</taxon>
        <taxon>Adinetidae</taxon>
        <taxon>Adineta</taxon>
    </lineage>
</organism>
<comment type="caution">
    <text evidence="2">The sequence shown here is derived from an EMBL/GenBank/DDBJ whole genome shotgun (WGS) entry which is preliminary data.</text>
</comment>
<feature type="compositionally biased region" description="Basic and acidic residues" evidence="1">
    <location>
        <begin position="44"/>
        <end position="71"/>
    </location>
</feature>
<feature type="region of interest" description="Disordered" evidence="1">
    <location>
        <begin position="214"/>
        <end position="246"/>
    </location>
</feature>
<feature type="compositionally biased region" description="Polar residues" evidence="1">
    <location>
        <begin position="23"/>
        <end position="43"/>
    </location>
</feature>
<evidence type="ECO:0000256" key="1">
    <source>
        <dbReference type="SAM" id="MobiDB-lite"/>
    </source>
</evidence>
<protein>
    <submittedName>
        <fullName evidence="2">Uncharacterized protein</fullName>
    </submittedName>
</protein>
<feature type="non-terminal residue" evidence="2">
    <location>
        <position position="246"/>
    </location>
</feature>
<feature type="compositionally biased region" description="Basic and acidic residues" evidence="1">
    <location>
        <begin position="164"/>
        <end position="177"/>
    </location>
</feature>
<dbReference type="EMBL" id="CAJOBB010019154">
    <property type="protein sequence ID" value="CAF4355551.1"/>
    <property type="molecule type" value="Genomic_DNA"/>
</dbReference>
<dbReference type="AlphaFoldDB" id="A0A820L907"/>